<gene>
    <name evidence="2" type="ORF">GCM10011532_04450</name>
</gene>
<dbReference type="Pfam" id="PF07463">
    <property type="entry name" value="NUMOD4"/>
    <property type="match status" value="2"/>
</dbReference>
<protein>
    <recommendedName>
        <fullName evidence="1">HNH nuclease domain-containing protein</fullName>
    </recommendedName>
</protein>
<comment type="caution">
    <text evidence="2">The sequence shown here is derived from an EMBL/GenBank/DDBJ whole genome shotgun (WGS) entry which is preliminary data.</text>
</comment>
<accession>A0ABQ1WCN7</accession>
<dbReference type="SUPFAM" id="SSF54060">
    <property type="entry name" value="His-Me finger endonucleases"/>
    <property type="match status" value="2"/>
</dbReference>
<keyword evidence="3" id="KW-1185">Reference proteome</keyword>
<name>A0ABQ1WCN7_9FLAO</name>
<dbReference type="InterPro" id="IPR003615">
    <property type="entry name" value="HNH_nuc"/>
</dbReference>
<dbReference type="Pfam" id="PF13392">
    <property type="entry name" value="HNH_3"/>
    <property type="match status" value="1"/>
</dbReference>
<sequence>MNTSPKVQKSSISEIWKPIEGFEGLYEISNKGRVKSLPKRSKHNYGGIRISKERILKGGATNGYIRVTLCKNERKKAYSISRLVAAHFLPVNDRGNIIRYKDGNSFNNSADNLEWEYSEREWLKSQRKTEPLQLEGEIWKPIDGHEGKYEISNLGRVKVLPREKKYKSGRIDLIGERILKNPLSSGYKVANLFCEQRKQIPIHVHRLVAIAFIPNLENKPHINHIDGNKLNNDISNLEWCTPKENAVHAHETGLSTYKGEKHHLTPFTKEEILSIREEYKDPNTSHRDLARKYGVEKTTIGNIIRKKTWKHV</sequence>
<organism evidence="2 3">
    <name type="scientific">Christiangramia forsetii</name>
    <dbReference type="NCBI Taxonomy" id="411153"/>
    <lineage>
        <taxon>Bacteria</taxon>
        <taxon>Pseudomonadati</taxon>
        <taxon>Bacteroidota</taxon>
        <taxon>Flavobacteriia</taxon>
        <taxon>Flavobacteriales</taxon>
        <taxon>Flavobacteriaceae</taxon>
        <taxon>Christiangramia</taxon>
    </lineage>
</organism>
<dbReference type="RefSeq" id="WP_011710286.1">
    <property type="nucleotide sequence ID" value="NZ_BMIX01000001.1"/>
</dbReference>
<proteinExistence type="predicted"/>
<evidence type="ECO:0000313" key="2">
    <source>
        <dbReference type="EMBL" id="GGG24321.1"/>
    </source>
</evidence>
<dbReference type="Gene3D" id="1.10.10.60">
    <property type="entry name" value="Homeodomain-like"/>
    <property type="match status" value="1"/>
</dbReference>
<dbReference type="InterPro" id="IPR044925">
    <property type="entry name" value="His-Me_finger_sf"/>
</dbReference>
<dbReference type="Gene3D" id="3.90.75.20">
    <property type="match status" value="2"/>
</dbReference>
<feature type="domain" description="HNH nuclease" evidence="1">
    <location>
        <begin position="196"/>
        <end position="246"/>
    </location>
</feature>
<dbReference type="SMART" id="SM00507">
    <property type="entry name" value="HNHc"/>
    <property type="match status" value="1"/>
</dbReference>
<dbReference type="InterPro" id="IPR010902">
    <property type="entry name" value="NUMOD4"/>
</dbReference>
<evidence type="ECO:0000259" key="1">
    <source>
        <dbReference type="SMART" id="SM00507"/>
    </source>
</evidence>
<reference evidence="3" key="1">
    <citation type="journal article" date="2019" name="Int. J. Syst. Evol. Microbiol.">
        <title>The Global Catalogue of Microorganisms (GCM) 10K type strain sequencing project: providing services to taxonomists for standard genome sequencing and annotation.</title>
        <authorList>
            <consortium name="The Broad Institute Genomics Platform"/>
            <consortium name="The Broad Institute Genome Sequencing Center for Infectious Disease"/>
            <person name="Wu L."/>
            <person name="Ma J."/>
        </authorList>
    </citation>
    <scope>NUCLEOTIDE SEQUENCE [LARGE SCALE GENOMIC DNA]</scope>
    <source>
        <strain evidence="3">CGMCC 1.15422</strain>
    </source>
</reference>
<dbReference type="Proteomes" id="UP000605733">
    <property type="component" value="Unassembled WGS sequence"/>
</dbReference>
<dbReference type="EMBL" id="BMIX01000001">
    <property type="protein sequence ID" value="GGG24321.1"/>
    <property type="molecule type" value="Genomic_DNA"/>
</dbReference>
<evidence type="ECO:0000313" key="3">
    <source>
        <dbReference type="Proteomes" id="UP000605733"/>
    </source>
</evidence>